<keyword evidence="10" id="KW-1185">Reference proteome</keyword>
<dbReference type="NCBIfam" id="TIGR03426">
    <property type="entry name" value="shape_MreD"/>
    <property type="match status" value="1"/>
</dbReference>
<organism evidence="9 10">
    <name type="scientific">Streptococcus porcorum</name>
    <dbReference type="NCBI Taxonomy" id="701526"/>
    <lineage>
        <taxon>Bacteria</taxon>
        <taxon>Bacillati</taxon>
        <taxon>Bacillota</taxon>
        <taxon>Bacilli</taxon>
        <taxon>Lactobacillales</taxon>
        <taxon>Streptococcaceae</taxon>
        <taxon>Streptococcus</taxon>
    </lineage>
</organism>
<keyword evidence="3" id="KW-1003">Cell membrane</keyword>
<comment type="similarity">
    <text evidence="2">Belongs to the MreD family.</text>
</comment>
<keyword evidence="6 8" id="KW-1133">Transmembrane helix</keyword>
<evidence type="ECO:0000256" key="2">
    <source>
        <dbReference type="ARBA" id="ARBA00007776"/>
    </source>
</evidence>
<evidence type="ECO:0000256" key="1">
    <source>
        <dbReference type="ARBA" id="ARBA00004651"/>
    </source>
</evidence>
<proteinExistence type="inferred from homology"/>
<gene>
    <name evidence="9" type="ORF">ABID28_001888</name>
</gene>
<keyword evidence="4 8" id="KW-0812">Transmembrane</keyword>
<comment type="subcellular location">
    <subcellularLocation>
        <location evidence="1">Cell membrane</location>
        <topology evidence="1">Multi-pass membrane protein</topology>
    </subcellularLocation>
</comment>
<reference evidence="9 10" key="1">
    <citation type="submission" date="2024-06" db="EMBL/GenBank/DDBJ databases">
        <title>Genomic Encyclopedia of Type Strains, Phase IV (KMG-IV): sequencing the most valuable type-strain genomes for metagenomic binning, comparative biology and taxonomic classification.</title>
        <authorList>
            <person name="Goeker M."/>
        </authorList>
    </citation>
    <scope>NUCLEOTIDE SEQUENCE [LARGE SCALE GENOMIC DNA]</scope>
    <source>
        <strain evidence="9 10">DSM 28302</strain>
    </source>
</reference>
<evidence type="ECO:0000256" key="8">
    <source>
        <dbReference type="SAM" id="Phobius"/>
    </source>
</evidence>
<dbReference type="Pfam" id="PF04093">
    <property type="entry name" value="MreD"/>
    <property type="match status" value="1"/>
</dbReference>
<evidence type="ECO:0000256" key="5">
    <source>
        <dbReference type="ARBA" id="ARBA00022960"/>
    </source>
</evidence>
<evidence type="ECO:0000256" key="6">
    <source>
        <dbReference type="ARBA" id="ARBA00022989"/>
    </source>
</evidence>
<feature type="transmembrane region" description="Helical" evidence="8">
    <location>
        <begin position="44"/>
        <end position="65"/>
    </location>
</feature>
<keyword evidence="5" id="KW-0133">Cell shape</keyword>
<comment type="caution">
    <text evidence="9">The sequence shown here is derived from an EMBL/GenBank/DDBJ whole genome shotgun (WGS) entry which is preliminary data.</text>
</comment>
<protein>
    <submittedName>
        <fullName evidence="9">Rod shape-determining protein MreD</fullName>
    </submittedName>
</protein>
<evidence type="ECO:0000256" key="3">
    <source>
        <dbReference type="ARBA" id="ARBA00022475"/>
    </source>
</evidence>
<evidence type="ECO:0000256" key="7">
    <source>
        <dbReference type="ARBA" id="ARBA00023136"/>
    </source>
</evidence>
<sequence length="100" mass="12016">MFFGLLYDFHHLQYIGIGMFFYPLLLLFLSYFRNIMRNNKLYRILSFFILIFLLEILTFTGGKVLNLTSDSYIYFITYTLAPTLLLNSIIFMISQYFMKV</sequence>
<evidence type="ECO:0000313" key="10">
    <source>
        <dbReference type="Proteomes" id="UP001549037"/>
    </source>
</evidence>
<accession>A0ABV2JJ15</accession>
<dbReference type="InterPro" id="IPR007227">
    <property type="entry name" value="Cell_shape_determining_MreD"/>
</dbReference>
<evidence type="ECO:0000313" key="9">
    <source>
        <dbReference type="EMBL" id="MET3635223.1"/>
    </source>
</evidence>
<dbReference type="Proteomes" id="UP001549037">
    <property type="component" value="Unassembled WGS sequence"/>
</dbReference>
<keyword evidence="7 8" id="KW-0472">Membrane</keyword>
<dbReference type="EMBL" id="JBEPLN010000060">
    <property type="protein sequence ID" value="MET3635223.1"/>
    <property type="molecule type" value="Genomic_DNA"/>
</dbReference>
<feature type="transmembrane region" description="Helical" evidence="8">
    <location>
        <begin position="12"/>
        <end position="32"/>
    </location>
</feature>
<evidence type="ECO:0000256" key="4">
    <source>
        <dbReference type="ARBA" id="ARBA00022692"/>
    </source>
</evidence>
<name>A0ABV2JJ15_9STRE</name>
<feature type="transmembrane region" description="Helical" evidence="8">
    <location>
        <begin position="71"/>
        <end position="93"/>
    </location>
</feature>